<dbReference type="Gene3D" id="3.40.50.1820">
    <property type="entry name" value="alpha/beta hydrolase"/>
    <property type="match status" value="1"/>
</dbReference>
<dbReference type="EMBL" id="CP139487">
    <property type="protein sequence ID" value="WPU66488.1"/>
    <property type="molecule type" value="Genomic_DNA"/>
</dbReference>
<keyword evidence="3" id="KW-0858">Xylan degradation</keyword>
<organism evidence="9 10">
    <name type="scientific">Peredibacter starrii</name>
    <dbReference type="NCBI Taxonomy" id="28202"/>
    <lineage>
        <taxon>Bacteria</taxon>
        <taxon>Pseudomonadati</taxon>
        <taxon>Bdellovibrionota</taxon>
        <taxon>Bacteriovoracia</taxon>
        <taxon>Bacteriovoracales</taxon>
        <taxon>Bacteriovoracaceae</taxon>
        <taxon>Peredibacter</taxon>
    </lineage>
</organism>
<dbReference type="PANTHER" id="PTHR38050:SF2">
    <property type="entry name" value="FERULOYL ESTERASE C-RELATED"/>
    <property type="match status" value="1"/>
</dbReference>
<dbReference type="AlphaFoldDB" id="A0AAX4HTI9"/>
<evidence type="ECO:0000256" key="4">
    <source>
        <dbReference type="ARBA" id="ARBA00022729"/>
    </source>
</evidence>
<evidence type="ECO:0000256" key="5">
    <source>
        <dbReference type="ARBA" id="ARBA00022801"/>
    </source>
</evidence>
<evidence type="ECO:0000256" key="7">
    <source>
        <dbReference type="ARBA" id="ARBA00023326"/>
    </source>
</evidence>
<reference evidence="9 10" key="1">
    <citation type="submission" date="2023-11" db="EMBL/GenBank/DDBJ databases">
        <title>Peredibacter starrii A3.12.</title>
        <authorList>
            <person name="Mitchell R.J."/>
        </authorList>
    </citation>
    <scope>NUCLEOTIDE SEQUENCE [LARGE SCALE GENOMIC DNA]</scope>
    <source>
        <strain evidence="9 10">A3.12</strain>
    </source>
</reference>
<dbReference type="InterPro" id="IPR029058">
    <property type="entry name" value="AB_hydrolase_fold"/>
</dbReference>
<dbReference type="PANTHER" id="PTHR38050">
    <property type="match status" value="1"/>
</dbReference>
<dbReference type="InterPro" id="IPR043595">
    <property type="entry name" value="FaeB/C/D"/>
</dbReference>
<keyword evidence="2" id="KW-0964">Secreted</keyword>
<dbReference type="Proteomes" id="UP001324634">
    <property type="component" value="Chromosome"/>
</dbReference>
<name>A0AAX4HTI9_9BACT</name>
<protein>
    <submittedName>
        <fullName evidence="9">PHB depolymerase family esterase</fullName>
    </submittedName>
</protein>
<evidence type="ECO:0000313" key="10">
    <source>
        <dbReference type="Proteomes" id="UP001324634"/>
    </source>
</evidence>
<dbReference type="InterPro" id="IPR010126">
    <property type="entry name" value="Esterase_phb"/>
</dbReference>
<keyword evidence="10" id="KW-1185">Reference proteome</keyword>
<accession>A0AAX4HTI9</accession>
<keyword evidence="7" id="KW-0624">Polysaccharide degradation</keyword>
<gene>
    <name evidence="9" type="ORF">SOO65_06985</name>
</gene>
<dbReference type="Pfam" id="PF10503">
    <property type="entry name" value="Esterase_PHB"/>
    <property type="match status" value="1"/>
</dbReference>
<keyword evidence="5" id="KW-0378">Hydrolase</keyword>
<evidence type="ECO:0000256" key="8">
    <source>
        <dbReference type="SAM" id="SignalP"/>
    </source>
</evidence>
<evidence type="ECO:0000256" key="1">
    <source>
        <dbReference type="ARBA" id="ARBA00004613"/>
    </source>
</evidence>
<dbReference type="SUPFAM" id="SSF53474">
    <property type="entry name" value="alpha/beta-Hydrolases"/>
    <property type="match status" value="1"/>
</dbReference>
<dbReference type="GO" id="GO:0045493">
    <property type="term" value="P:xylan catabolic process"/>
    <property type="evidence" value="ECO:0007669"/>
    <property type="project" value="UniProtKB-KW"/>
</dbReference>
<evidence type="ECO:0000256" key="6">
    <source>
        <dbReference type="ARBA" id="ARBA00023277"/>
    </source>
</evidence>
<dbReference type="GO" id="GO:0030600">
    <property type="term" value="F:feruloyl esterase activity"/>
    <property type="evidence" value="ECO:0007669"/>
    <property type="project" value="InterPro"/>
</dbReference>
<keyword evidence="6" id="KW-0119">Carbohydrate metabolism</keyword>
<feature type="chain" id="PRO_5043870079" evidence="8">
    <location>
        <begin position="19"/>
        <end position="323"/>
    </location>
</feature>
<evidence type="ECO:0000313" key="9">
    <source>
        <dbReference type="EMBL" id="WPU66488.1"/>
    </source>
</evidence>
<sequence length="323" mass="35617">MKIITTLTLLSLSLSLYAGPFRDKIRERWLAREMQGDTPKLTDTLRSIKVGDKDRYYIIHVPKSYQQVKPAPLLLALHGGGGNMEIQAADRFYNIISKSEKEGFIAIFPNGYSKFPSQKFATWNAGNCCGDARDVNSDDVAFLRALITDITSRYNIDSKRIYSIGMSNGAMMSYRLACELSDVITGIGAVAGTDNTTTCTPKNPISLIHIHAKDDTHVLFNGGAGEDAFQDRSKVTNFTSVPATIEKWVKFNECNPKAKRVLDKKGAYCDQYLECKNNVSVQLCVTENGGHSWPGGMKPRGVGPRPSEAISATDTIWEFLSAP</sequence>
<proteinExistence type="predicted"/>
<dbReference type="KEGG" id="psti:SOO65_06985"/>
<dbReference type="RefSeq" id="WP_321398746.1">
    <property type="nucleotide sequence ID" value="NZ_CP139487.1"/>
</dbReference>
<evidence type="ECO:0000256" key="3">
    <source>
        <dbReference type="ARBA" id="ARBA00022651"/>
    </source>
</evidence>
<evidence type="ECO:0000256" key="2">
    <source>
        <dbReference type="ARBA" id="ARBA00022525"/>
    </source>
</evidence>
<comment type="subcellular location">
    <subcellularLocation>
        <location evidence="1">Secreted</location>
    </subcellularLocation>
</comment>
<keyword evidence="4 8" id="KW-0732">Signal</keyword>
<feature type="signal peptide" evidence="8">
    <location>
        <begin position="1"/>
        <end position="18"/>
    </location>
</feature>
<dbReference type="GO" id="GO:0005576">
    <property type="term" value="C:extracellular region"/>
    <property type="evidence" value="ECO:0007669"/>
    <property type="project" value="UniProtKB-SubCell"/>
</dbReference>